<proteinExistence type="predicted"/>
<evidence type="ECO:0000313" key="2">
    <source>
        <dbReference type="EMBL" id="MBI5169308.1"/>
    </source>
</evidence>
<dbReference type="AlphaFoldDB" id="A0A933SCL9"/>
<gene>
    <name evidence="2" type="ORF">HZA61_07470</name>
</gene>
<comment type="caution">
    <text evidence="2">The sequence shown here is derived from an EMBL/GenBank/DDBJ whole genome shotgun (WGS) entry which is preliminary data.</text>
</comment>
<dbReference type="Pfam" id="PF04389">
    <property type="entry name" value="Peptidase_M28"/>
    <property type="match status" value="1"/>
</dbReference>
<protein>
    <submittedName>
        <fullName evidence="2">DUF4910 domain-containing protein</fullName>
    </submittedName>
</protein>
<dbReference type="Gene3D" id="3.40.630.10">
    <property type="entry name" value="Zn peptidases"/>
    <property type="match status" value="1"/>
</dbReference>
<dbReference type="EMBL" id="JACRIW010000048">
    <property type="protein sequence ID" value="MBI5169308.1"/>
    <property type="molecule type" value="Genomic_DNA"/>
</dbReference>
<dbReference type="SUPFAM" id="SSF53187">
    <property type="entry name" value="Zn-dependent exopeptidases"/>
    <property type="match status" value="1"/>
</dbReference>
<evidence type="ECO:0000259" key="1">
    <source>
        <dbReference type="Pfam" id="PF04389"/>
    </source>
</evidence>
<dbReference type="Proteomes" id="UP000696931">
    <property type="component" value="Unassembled WGS sequence"/>
</dbReference>
<name>A0A933SCL9_UNCEI</name>
<feature type="domain" description="Peptidase M28" evidence="1">
    <location>
        <begin position="248"/>
        <end position="433"/>
    </location>
</feature>
<dbReference type="InterPro" id="IPR007484">
    <property type="entry name" value="Peptidase_M28"/>
</dbReference>
<organism evidence="2 3">
    <name type="scientific">Eiseniibacteriota bacterium</name>
    <dbReference type="NCBI Taxonomy" id="2212470"/>
    <lineage>
        <taxon>Bacteria</taxon>
        <taxon>Candidatus Eiseniibacteriota</taxon>
    </lineage>
</organism>
<reference evidence="2" key="1">
    <citation type="submission" date="2020-07" db="EMBL/GenBank/DDBJ databases">
        <title>Huge and variable diversity of episymbiotic CPR bacteria and DPANN archaea in groundwater ecosystems.</title>
        <authorList>
            <person name="He C.Y."/>
            <person name="Keren R."/>
            <person name="Whittaker M."/>
            <person name="Farag I.F."/>
            <person name="Doudna J."/>
            <person name="Cate J.H.D."/>
            <person name="Banfield J.F."/>
        </authorList>
    </citation>
    <scope>NUCLEOTIDE SEQUENCE</scope>
    <source>
        <strain evidence="2">NC_groundwater_1813_Pr3_B-0.1um_71_17</strain>
    </source>
</reference>
<sequence length="633" mass="67337">MSDPRLALVFPLVSGDRALRDVEQIARHHRIQSSPGYSDAAAWLVASLRAAGLEPEVVRVSGDGATALAGCVMPLGWDCERGSATLHGTDGPRAVASFADEPLSLVQRSVSAAGRWPVVALADGASASHYDGIDVRGKVVLTDGAVMRVHQLAVLERGAAGLLSDGRRLVPPARTRETDPDSLAYTSFWWGDAAPSGWGVVLSPGEGERLRGRLAAREAVELEVDIAAAFAPRDIELVSAVVPGPLPGEVLVTAHLCHPKPGANDNGSGVAAALECARVVAALAAGGRLPAERRTVRWLWMPEFTGTHAWIAARPEAAGATIAALNLDMVGEDQAQCASVQQLERAPHFASSFVEELLARLRQEGWGESVPFAHEEVRYGGGSDHAVWLDPARGVPCGMLIQWPDRYYHSNLDGPERCDPRSLAHAARIACAFALTVAAPAADDLRTLAAEIEARTRRRLRAALDSPQPLRAARAARLAGHTALASLDRLAIGLDAAHPVRAALRAAVLAAADGMEGHFDSEIAPTLPVEPVPAAARPGRVPVRLQRTPIVPMLTHQSGFSALPHDARERFVALEEQAGGYLAFEVAWFAANGERAIPEIAELVRDEGHEVGDEALEEWFALVAEMGAARWRE</sequence>
<evidence type="ECO:0000313" key="3">
    <source>
        <dbReference type="Proteomes" id="UP000696931"/>
    </source>
</evidence>
<accession>A0A933SCL9</accession>